<evidence type="ECO:0000256" key="8">
    <source>
        <dbReference type="ARBA" id="ARBA00023144"/>
    </source>
</evidence>
<dbReference type="GO" id="GO:0003978">
    <property type="term" value="F:UDP-glucose 4-epimerase activity"/>
    <property type="evidence" value="ECO:0007669"/>
    <property type="project" value="UniProtKB-EC"/>
</dbReference>
<gene>
    <name evidence="12" type="primary">galE</name>
    <name evidence="12" type="ORF">ACFOEX_00465</name>
</gene>
<dbReference type="NCBIfam" id="TIGR01179">
    <property type="entry name" value="galE"/>
    <property type="match status" value="1"/>
</dbReference>
<organism evidence="12 13">
    <name type="scientific">Camelimonas abortus</name>
    <dbReference type="NCBI Taxonomy" id="1017184"/>
    <lineage>
        <taxon>Bacteria</taxon>
        <taxon>Pseudomonadati</taxon>
        <taxon>Pseudomonadota</taxon>
        <taxon>Alphaproteobacteria</taxon>
        <taxon>Hyphomicrobiales</taxon>
        <taxon>Chelatococcaceae</taxon>
        <taxon>Camelimonas</taxon>
    </lineage>
</organism>
<dbReference type="Pfam" id="PF01370">
    <property type="entry name" value="Epimerase"/>
    <property type="match status" value="1"/>
</dbReference>
<evidence type="ECO:0000313" key="12">
    <source>
        <dbReference type="EMBL" id="MFC3264832.1"/>
    </source>
</evidence>
<keyword evidence="8" id="KW-0299">Galactose metabolism</keyword>
<dbReference type="Gene3D" id="3.40.50.720">
    <property type="entry name" value="NAD(P)-binding Rossmann-like Domain"/>
    <property type="match status" value="1"/>
</dbReference>
<proteinExistence type="inferred from homology"/>
<dbReference type="CDD" id="cd05247">
    <property type="entry name" value="UDP_G4E_1_SDR_e"/>
    <property type="match status" value="1"/>
</dbReference>
<accession>A0ABV7LAR1</accession>
<comment type="cofactor">
    <cofactor evidence="2 10">
        <name>NAD(+)</name>
        <dbReference type="ChEBI" id="CHEBI:57540"/>
    </cofactor>
</comment>
<dbReference type="Gene3D" id="3.90.25.10">
    <property type="entry name" value="UDP-galactose 4-epimerase, domain 1"/>
    <property type="match status" value="1"/>
</dbReference>
<keyword evidence="10" id="KW-0119">Carbohydrate metabolism</keyword>
<evidence type="ECO:0000256" key="10">
    <source>
        <dbReference type="RuleBase" id="RU366046"/>
    </source>
</evidence>
<keyword evidence="7 10" id="KW-0520">NAD</keyword>
<dbReference type="PANTHER" id="PTHR43725:SF47">
    <property type="entry name" value="UDP-GLUCOSE 4-EPIMERASE"/>
    <property type="match status" value="1"/>
</dbReference>
<keyword evidence="13" id="KW-1185">Reference proteome</keyword>
<evidence type="ECO:0000256" key="5">
    <source>
        <dbReference type="ARBA" id="ARBA00013189"/>
    </source>
</evidence>
<dbReference type="InterPro" id="IPR005886">
    <property type="entry name" value="UDP_G4E"/>
</dbReference>
<comment type="similarity">
    <text evidence="4 10">Belongs to the NAD(P)-dependent epimerase/dehydratase family.</text>
</comment>
<comment type="catalytic activity">
    <reaction evidence="1 10">
        <text>UDP-alpha-D-glucose = UDP-alpha-D-galactose</text>
        <dbReference type="Rhea" id="RHEA:22168"/>
        <dbReference type="ChEBI" id="CHEBI:58885"/>
        <dbReference type="ChEBI" id="CHEBI:66914"/>
        <dbReference type="EC" id="5.1.3.2"/>
    </reaction>
</comment>
<evidence type="ECO:0000256" key="2">
    <source>
        <dbReference type="ARBA" id="ARBA00001911"/>
    </source>
</evidence>
<evidence type="ECO:0000256" key="3">
    <source>
        <dbReference type="ARBA" id="ARBA00004947"/>
    </source>
</evidence>
<dbReference type="EMBL" id="JBHRUV010000002">
    <property type="protein sequence ID" value="MFC3264832.1"/>
    <property type="molecule type" value="Genomic_DNA"/>
</dbReference>
<evidence type="ECO:0000256" key="1">
    <source>
        <dbReference type="ARBA" id="ARBA00000083"/>
    </source>
</evidence>
<reference evidence="13" key="1">
    <citation type="journal article" date="2019" name="Int. J. Syst. Evol. Microbiol.">
        <title>The Global Catalogue of Microorganisms (GCM) 10K type strain sequencing project: providing services to taxonomists for standard genome sequencing and annotation.</title>
        <authorList>
            <consortium name="The Broad Institute Genomics Platform"/>
            <consortium name="The Broad Institute Genome Sequencing Center for Infectious Disease"/>
            <person name="Wu L."/>
            <person name="Ma J."/>
        </authorList>
    </citation>
    <scope>NUCLEOTIDE SEQUENCE [LARGE SCALE GENOMIC DNA]</scope>
    <source>
        <strain evidence="13">CCM 7941</strain>
    </source>
</reference>
<feature type="domain" description="NAD-dependent epimerase/dehydratase" evidence="11">
    <location>
        <begin position="6"/>
        <end position="265"/>
    </location>
</feature>
<dbReference type="SUPFAM" id="SSF51735">
    <property type="entry name" value="NAD(P)-binding Rossmann-fold domains"/>
    <property type="match status" value="1"/>
</dbReference>
<evidence type="ECO:0000256" key="9">
    <source>
        <dbReference type="ARBA" id="ARBA00023235"/>
    </source>
</evidence>
<evidence type="ECO:0000259" key="11">
    <source>
        <dbReference type="Pfam" id="PF01370"/>
    </source>
</evidence>
<evidence type="ECO:0000256" key="6">
    <source>
        <dbReference type="ARBA" id="ARBA00018569"/>
    </source>
</evidence>
<dbReference type="InterPro" id="IPR001509">
    <property type="entry name" value="Epimerase_deHydtase"/>
</dbReference>
<evidence type="ECO:0000256" key="4">
    <source>
        <dbReference type="ARBA" id="ARBA00007637"/>
    </source>
</evidence>
<dbReference type="EC" id="5.1.3.2" evidence="5 10"/>
<comment type="pathway">
    <text evidence="3 10">Carbohydrate metabolism; galactose metabolism.</text>
</comment>
<sequence length="341" mass="36799">MTAARVLVTGGAGYIGSHTVLELLARGHDVCVVDSFANSSPEAMRRVAALAGRAVRVERADMRDLAAVTRLCARYRPDVVIHFAGLKAVDEAERAPLDYYDVNVSGTINVLKAMAAAGCRRIIFSSSATVYGEPRYLPLDEAHPCLPAGVYGRTKLAAETVLRDWARVTPECSCVILRYFNPVGAHASGRIGEAPRDAPNNLMPIIAEVAVGRRAELCIYGDDWDTRDGTGLRDYIHVVDLAAAHVAALDFALAAPRGAETFNIGSGAGATVREVLAAYERACGRRLPCRVAGRRPGDIAAYYANPGKAERTLGWRARHSLDDMCRSSWNWQSRNPDGYGA</sequence>
<comment type="caution">
    <text evidence="12">The sequence shown here is derived from an EMBL/GenBank/DDBJ whole genome shotgun (WGS) entry which is preliminary data.</text>
</comment>
<dbReference type="RefSeq" id="WP_376828855.1">
    <property type="nucleotide sequence ID" value="NZ_JBHLWR010000004.1"/>
</dbReference>
<evidence type="ECO:0000313" key="13">
    <source>
        <dbReference type="Proteomes" id="UP001595536"/>
    </source>
</evidence>
<comment type="subunit">
    <text evidence="10">Homodimer.</text>
</comment>
<dbReference type="PANTHER" id="PTHR43725">
    <property type="entry name" value="UDP-GLUCOSE 4-EPIMERASE"/>
    <property type="match status" value="1"/>
</dbReference>
<dbReference type="Proteomes" id="UP001595536">
    <property type="component" value="Unassembled WGS sequence"/>
</dbReference>
<protein>
    <recommendedName>
        <fullName evidence="6 10">UDP-glucose 4-epimerase</fullName>
        <ecNumber evidence="5 10">5.1.3.2</ecNumber>
    </recommendedName>
</protein>
<dbReference type="InterPro" id="IPR036291">
    <property type="entry name" value="NAD(P)-bd_dom_sf"/>
</dbReference>
<dbReference type="NCBIfam" id="NF007956">
    <property type="entry name" value="PRK10675.1"/>
    <property type="match status" value="1"/>
</dbReference>
<keyword evidence="9 10" id="KW-0413">Isomerase</keyword>
<name>A0ABV7LAR1_9HYPH</name>
<evidence type="ECO:0000256" key="7">
    <source>
        <dbReference type="ARBA" id="ARBA00023027"/>
    </source>
</evidence>